<sequence>MKIATLLVLFFVSLAHANIWEIRLSGTTSCAGFGTAAVGNIMVLADISSEKSAVTGRYTVTPQGDWDVLTSHTEYGDVYWATISITARALGAYWGPNNDRRGCLAQCVPVISVQYKIDPSAPDGDLDYTATAEAVCATSPSCKSPGGKCTNLGLSVEVDKRP</sequence>
<proteinExistence type="predicted"/>
<keyword evidence="3" id="KW-1185">Reference proteome</keyword>
<feature type="chain" id="PRO_5003492513" evidence="1">
    <location>
        <begin position="18"/>
        <end position="162"/>
    </location>
</feature>
<accession>G7E6L9</accession>
<dbReference type="EMBL" id="BABT02000153">
    <property type="protein sequence ID" value="GAA98479.1"/>
    <property type="molecule type" value="Genomic_DNA"/>
</dbReference>
<evidence type="ECO:0000313" key="3">
    <source>
        <dbReference type="Proteomes" id="UP000009131"/>
    </source>
</evidence>
<reference evidence="2 3" key="1">
    <citation type="journal article" date="2011" name="J. Gen. Appl. Microbiol.">
        <title>Draft genome sequencing of the enigmatic basidiomycete Mixia osmundae.</title>
        <authorList>
            <person name="Nishida H."/>
            <person name="Nagatsuka Y."/>
            <person name="Sugiyama J."/>
        </authorList>
    </citation>
    <scope>NUCLEOTIDE SEQUENCE [LARGE SCALE GENOMIC DNA]</scope>
    <source>
        <strain evidence="3">CBS 9802 / IAM 14324 / JCM 22182 / KY 12970</strain>
    </source>
</reference>
<dbReference type="AlphaFoldDB" id="G7E6L9"/>
<dbReference type="Proteomes" id="UP000009131">
    <property type="component" value="Unassembled WGS sequence"/>
</dbReference>
<evidence type="ECO:0000313" key="2">
    <source>
        <dbReference type="EMBL" id="GAA98479.1"/>
    </source>
</evidence>
<feature type="signal peptide" evidence="1">
    <location>
        <begin position="1"/>
        <end position="17"/>
    </location>
</feature>
<dbReference type="InParanoid" id="G7E6L9"/>
<name>G7E6L9_MIXOS</name>
<dbReference type="HOGENOM" id="CLU_1635809_0_0_1"/>
<comment type="caution">
    <text evidence="2">The sequence shown here is derived from an EMBL/GenBank/DDBJ whole genome shotgun (WGS) entry which is preliminary data.</text>
</comment>
<protein>
    <submittedName>
        <fullName evidence="2">Uncharacterized protein</fullName>
    </submittedName>
</protein>
<reference evidence="2 3" key="2">
    <citation type="journal article" date="2012" name="Open Biol.">
        <title>Characteristics of nucleosomes and linker DNA regions on the genome of the basidiomycete Mixia osmundae revealed by mono- and dinucleosome mapping.</title>
        <authorList>
            <person name="Nishida H."/>
            <person name="Kondo S."/>
            <person name="Matsumoto T."/>
            <person name="Suzuki Y."/>
            <person name="Yoshikawa H."/>
            <person name="Taylor T.D."/>
            <person name="Sugiyama J."/>
        </authorList>
    </citation>
    <scope>NUCLEOTIDE SEQUENCE [LARGE SCALE GENOMIC DNA]</scope>
    <source>
        <strain evidence="3">CBS 9802 / IAM 14324 / JCM 22182 / KY 12970</strain>
    </source>
</reference>
<keyword evidence="1" id="KW-0732">Signal</keyword>
<gene>
    <name evidence="2" type="primary">Mo05165</name>
    <name evidence="2" type="ORF">E5Q_05165</name>
</gene>
<evidence type="ECO:0000256" key="1">
    <source>
        <dbReference type="SAM" id="SignalP"/>
    </source>
</evidence>
<organism evidence="2 3">
    <name type="scientific">Mixia osmundae (strain CBS 9802 / IAM 14324 / JCM 22182 / KY 12970)</name>
    <dbReference type="NCBI Taxonomy" id="764103"/>
    <lineage>
        <taxon>Eukaryota</taxon>
        <taxon>Fungi</taxon>
        <taxon>Dikarya</taxon>
        <taxon>Basidiomycota</taxon>
        <taxon>Pucciniomycotina</taxon>
        <taxon>Mixiomycetes</taxon>
        <taxon>Mixiales</taxon>
        <taxon>Mixiaceae</taxon>
        <taxon>Mixia</taxon>
    </lineage>
</organism>